<dbReference type="SUPFAM" id="SSF53271">
    <property type="entry name" value="PRTase-like"/>
    <property type="match status" value="1"/>
</dbReference>
<evidence type="ECO:0000256" key="1">
    <source>
        <dbReference type="ARBA" id="ARBA00008007"/>
    </source>
</evidence>
<dbReference type="PANTHER" id="PTHR47505:SF1">
    <property type="entry name" value="DNA UTILIZATION PROTEIN YHGH"/>
    <property type="match status" value="1"/>
</dbReference>
<keyword evidence="4" id="KW-1185">Reference proteome</keyword>
<dbReference type="AlphaFoldDB" id="A0A6L9SSU4"/>
<dbReference type="CDD" id="cd06223">
    <property type="entry name" value="PRTases_typeI"/>
    <property type="match status" value="1"/>
</dbReference>
<comment type="similarity">
    <text evidence="1">Belongs to the ComF/GntX family.</text>
</comment>
<dbReference type="Proteomes" id="UP000483293">
    <property type="component" value="Unassembled WGS sequence"/>
</dbReference>
<feature type="domain" description="Phosphoribosyltransferase" evidence="2">
    <location>
        <begin position="174"/>
        <end position="228"/>
    </location>
</feature>
<dbReference type="EMBL" id="WHZV01000007">
    <property type="protein sequence ID" value="NEG55696.1"/>
    <property type="molecule type" value="Genomic_DNA"/>
</dbReference>
<dbReference type="InterPro" id="IPR051910">
    <property type="entry name" value="ComF/GntX_DNA_util-trans"/>
</dbReference>
<gene>
    <name evidence="3" type="ORF">GFD21_07985</name>
</gene>
<name>A0A6L9SSU4_9BIFI</name>
<dbReference type="InterPro" id="IPR000836">
    <property type="entry name" value="PRTase_dom"/>
</dbReference>
<accession>A0A6L9SSU4</accession>
<evidence type="ECO:0000313" key="4">
    <source>
        <dbReference type="Proteomes" id="UP000483293"/>
    </source>
</evidence>
<sequence length="235" mass="24206">MTGGGSWASMAAGLVLPRGCAGCDAPDEVLCPSCRALFDRTVAVPMPECPMGAAYACAVYEGAVRRAVLGWKDHGDEECDRAFATALCTLAERVDVLRRLGASGKDGVLVVPAPSSARSTRRRGRRHLMPSARALAAWCGRSGIDARVRRVLANAVDGGKAVETVGARGRAARLGGRIRVRGSAGLAGSRVILVDDIITTGATMRSCVAALDAAGAARVVCLALAATPRYGVSAM</sequence>
<dbReference type="Gene3D" id="3.40.50.2020">
    <property type="match status" value="1"/>
</dbReference>
<protein>
    <submittedName>
        <fullName evidence="3">ComF family protein</fullName>
    </submittedName>
</protein>
<evidence type="ECO:0000259" key="2">
    <source>
        <dbReference type="Pfam" id="PF00156"/>
    </source>
</evidence>
<reference evidence="3 4" key="1">
    <citation type="submission" date="2019-10" db="EMBL/GenBank/DDBJ databases">
        <title>Bifidobacterium from non-human primates.</title>
        <authorList>
            <person name="Modesto M."/>
        </authorList>
    </citation>
    <scope>NUCLEOTIDE SEQUENCE [LARGE SCALE GENOMIC DNA]</scope>
    <source>
        <strain evidence="3 4">SMA15</strain>
    </source>
</reference>
<comment type="caution">
    <text evidence="3">The sequence shown here is derived from an EMBL/GenBank/DDBJ whole genome shotgun (WGS) entry which is preliminary data.</text>
</comment>
<proteinExistence type="inferred from homology"/>
<dbReference type="Pfam" id="PF00156">
    <property type="entry name" value="Pribosyltran"/>
    <property type="match status" value="1"/>
</dbReference>
<evidence type="ECO:0000313" key="3">
    <source>
        <dbReference type="EMBL" id="NEG55696.1"/>
    </source>
</evidence>
<dbReference type="PANTHER" id="PTHR47505">
    <property type="entry name" value="DNA UTILIZATION PROTEIN YHGH"/>
    <property type="match status" value="1"/>
</dbReference>
<dbReference type="InterPro" id="IPR029057">
    <property type="entry name" value="PRTase-like"/>
</dbReference>
<organism evidence="3 4">
    <name type="scientific">Bifidobacterium platyrrhinorum</name>
    <dbReference type="NCBI Taxonomy" id="2661628"/>
    <lineage>
        <taxon>Bacteria</taxon>
        <taxon>Bacillati</taxon>
        <taxon>Actinomycetota</taxon>
        <taxon>Actinomycetes</taxon>
        <taxon>Bifidobacteriales</taxon>
        <taxon>Bifidobacteriaceae</taxon>
        <taxon>Bifidobacterium</taxon>
    </lineage>
</organism>